<gene>
    <name evidence="3" type="ORF">A7K91_02185</name>
</gene>
<dbReference type="GO" id="GO:0005975">
    <property type="term" value="P:carbohydrate metabolic process"/>
    <property type="evidence" value="ECO:0007669"/>
    <property type="project" value="InterPro"/>
</dbReference>
<dbReference type="InterPro" id="IPR011330">
    <property type="entry name" value="Glyco_hydro/deAcase_b/a-brl"/>
</dbReference>
<dbReference type="InterPro" id="IPR051398">
    <property type="entry name" value="Polysacch_Deacetylase"/>
</dbReference>
<keyword evidence="1" id="KW-0732">Signal</keyword>
<name>A0A1A5Y9Y8_9BACL</name>
<dbReference type="Gene3D" id="3.20.20.370">
    <property type="entry name" value="Glycoside hydrolase/deacetylase"/>
    <property type="match status" value="1"/>
</dbReference>
<dbReference type="Proteomes" id="UP000092024">
    <property type="component" value="Unassembled WGS sequence"/>
</dbReference>
<proteinExistence type="predicted"/>
<dbReference type="OrthoDB" id="9778320at2"/>
<keyword evidence="4" id="KW-1185">Reference proteome</keyword>
<evidence type="ECO:0000313" key="4">
    <source>
        <dbReference type="Proteomes" id="UP000092024"/>
    </source>
</evidence>
<dbReference type="PANTHER" id="PTHR34216:SF7">
    <property type="entry name" value="POLY-BETA-1,6-N-ACETYL-D-GLUCOSAMINE N-DEACETYLASE"/>
    <property type="match status" value="1"/>
</dbReference>
<dbReference type="AlphaFoldDB" id="A0A1A5Y9Y8"/>
<dbReference type="InterPro" id="IPR002509">
    <property type="entry name" value="NODB_dom"/>
</dbReference>
<sequence>MSFSTLMYHELRLSDEWKPEQPSPIDVRQSYEDALPLPLFASVERFKEQMAYLQDKEYHTLTLDELKRHYGEGEPLPERSVLLTFDDCFQSLKTYAYPILKEYRFHAVAFVVSGWLHNEPKPFNPLQSACLAVNELDDISDVFEFANHTHHFHQRTGPDSSSLTLKSDEEFRLDLIECNKLWQLNNRDVFAYPFGIYKSRNVEVLKQSGFKLAFTTEPGLNDSTTDPLQLKRNVVPYFMDLDAFARIL</sequence>
<reference evidence="3 4" key="1">
    <citation type="submission" date="2016-05" db="EMBL/GenBank/DDBJ databases">
        <title>Paenibacillus oryzae. sp. nov., isolated from the rice root.</title>
        <authorList>
            <person name="Zhang J."/>
            <person name="Zhang X."/>
        </authorList>
    </citation>
    <scope>NUCLEOTIDE SEQUENCE [LARGE SCALE GENOMIC DNA]</scope>
    <source>
        <strain evidence="3 4">1DrF-4</strain>
    </source>
</reference>
<comment type="caution">
    <text evidence="3">The sequence shown here is derived from an EMBL/GenBank/DDBJ whole genome shotgun (WGS) entry which is preliminary data.</text>
</comment>
<dbReference type="GO" id="GO:0016810">
    <property type="term" value="F:hydrolase activity, acting on carbon-nitrogen (but not peptide) bonds"/>
    <property type="evidence" value="ECO:0007669"/>
    <property type="project" value="InterPro"/>
</dbReference>
<dbReference type="STRING" id="1844972.A7K91_02185"/>
<protein>
    <submittedName>
        <fullName evidence="3">Chitin deacetylase</fullName>
    </submittedName>
</protein>
<dbReference type="PANTHER" id="PTHR34216">
    <property type="match status" value="1"/>
</dbReference>
<dbReference type="RefSeq" id="WP_068687306.1">
    <property type="nucleotide sequence ID" value="NZ_LYPA01000080.1"/>
</dbReference>
<dbReference type="Pfam" id="PF01522">
    <property type="entry name" value="Polysacc_deac_1"/>
    <property type="match status" value="1"/>
</dbReference>
<feature type="domain" description="NodB homology" evidence="2">
    <location>
        <begin position="79"/>
        <end position="248"/>
    </location>
</feature>
<dbReference type="SUPFAM" id="SSF88713">
    <property type="entry name" value="Glycoside hydrolase/deacetylase"/>
    <property type="match status" value="1"/>
</dbReference>
<evidence type="ECO:0000313" key="3">
    <source>
        <dbReference type="EMBL" id="OBR62446.1"/>
    </source>
</evidence>
<dbReference type="EMBL" id="LYPA01000080">
    <property type="protein sequence ID" value="OBR62446.1"/>
    <property type="molecule type" value="Genomic_DNA"/>
</dbReference>
<organism evidence="3 4">
    <name type="scientific">Paenibacillus oryzae</name>
    <dbReference type="NCBI Taxonomy" id="1844972"/>
    <lineage>
        <taxon>Bacteria</taxon>
        <taxon>Bacillati</taxon>
        <taxon>Bacillota</taxon>
        <taxon>Bacilli</taxon>
        <taxon>Bacillales</taxon>
        <taxon>Paenibacillaceae</taxon>
        <taxon>Paenibacillus</taxon>
    </lineage>
</organism>
<accession>A0A1A5Y9Y8</accession>
<evidence type="ECO:0000259" key="2">
    <source>
        <dbReference type="PROSITE" id="PS51677"/>
    </source>
</evidence>
<dbReference type="PROSITE" id="PS51677">
    <property type="entry name" value="NODB"/>
    <property type="match status" value="1"/>
</dbReference>
<evidence type="ECO:0000256" key="1">
    <source>
        <dbReference type="ARBA" id="ARBA00022729"/>
    </source>
</evidence>